<dbReference type="GO" id="GO:0005737">
    <property type="term" value="C:cytoplasm"/>
    <property type="evidence" value="ECO:0007669"/>
    <property type="project" value="TreeGrafter"/>
</dbReference>
<dbReference type="Gene3D" id="3.30.9.10">
    <property type="entry name" value="D-Amino Acid Oxidase, subunit A, domain 2"/>
    <property type="match status" value="1"/>
</dbReference>
<dbReference type="AlphaFoldDB" id="C7MHM3"/>
<dbReference type="HOGENOM" id="CLU_007884_4_0_11"/>
<dbReference type="KEGG" id="bfa:Bfae_27740"/>
<dbReference type="PANTHER" id="PTHR13847:SF289">
    <property type="entry name" value="GLYCINE OXIDASE"/>
    <property type="match status" value="1"/>
</dbReference>
<protein>
    <submittedName>
        <fullName evidence="3">Glycine/D-amino acid oxidase, deaminating</fullName>
    </submittedName>
</protein>
<dbReference type="Gene3D" id="3.50.50.60">
    <property type="entry name" value="FAD/NAD(P)-binding domain"/>
    <property type="match status" value="1"/>
</dbReference>
<dbReference type="OrthoDB" id="4775411at2"/>
<evidence type="ECO:0000256" key="1">
    <source>
        <dbReference type="ARBA" id="ARBA00023002"/>
    </source>
</evidence>
<dbReference type="SUPFAM" id="SSF51905">
    <property type="entry name" value="FAD/NAD(P)-binding domain"/>
    <property type="match status" value="1"/>
</dbReference>
<evidence type="ECO:0000259" key="2">
    <source>
        <dbReference type="Pfam" id="PF01266"/>
    </source>
</evidence>
<dbReference type="Pfam" id="PF01266">
    <property type="entry name" value="DAO"/>
    <property type="match status" value="1"/>
</dbReference>
<dbReference type="InterPro" id="IPR036188">
    <property type="entry name" value="FAD/NAD-bd_sf"/>
</dbReference>
<organism evidence="3 4">
    <name type="scientific">Brachybacterium faecium (strain ATCC 43885 / DSM 4810 / JCM 11609 / LMG 19847 / NBRC 14762 / NCIMB 9860 / 6-10)</name>
    <dbReference type="NCBI Taxonomy" id="446465"/>
    <lineage>
        <taxon>Bacteria</taxon>
        <taxon>Bacillati</taxon>
        <taxon>Actinomycetota</taxon>
        <taxon>Actinomycetes</taxon>
        <taxon>Micrococcales</taxon>
        <taxon>Dermabacteraceae</taxon>
        <taxon>Brachybacterium</taxon>
    </lineage>
</organism>
<accession>C7MHM3</accession>
<keyword evidence="4" id="KW-1185">Reference proteome</keyword>
<dbReference type="Proteomes" id="UP000001919">
    <property type="component" value="Chromosome"/>
</dbReference>
<dbReference type="PATRIC" id="fig|446465.5.peg.2737"/>
<dbReference type="GO" id="GO:0016491">
    <property type="term" value="F:oxidoreductase activity"/>
    <property type="evidence" value="ECO:0007669"/>
    <property type="project" value="UniProtKB-KW"/>
</dbReference>
<feature type="domain" description="FAD dependent oxidoreductase" evidence="2">
    <location>
        <begin position="25"/>
        <end position="367"/>
    </location>
</feature>
<reference evidence="3 4" key="1">
    <citation type="journal article" date="2009" name="Stand. Genomic Sci.">
        <title>Complete genome sequence of Brachybacterium faecium type strain (Schefferle 6-10).</title>
        <authorList>
            <person name="Lapidus A."/>
            <person name="Pukall R."/>
            <person name="Labuttii K."/>
            <person name="Copeland A."/>
            <person name="Del Rio T.G."/>
            <person name="Nolan M."/>
            <person name="Chen F."/>
            <person name="Lucas S."/>
            <person name="Tice H."/>
            <person name="Cheng J.F."/>
            <person name="Bruce D."/>
            <person name="Goodwin L."/>
            <person name="Pitluck S."/>
            <person name="Rohde M."/>
            <person name="Goker M."/>
            <person name="Pati A."/>
            <person name="Ivanova N."/>
            <person name="Mavrommatis K."/>
            <person name="Chen A."/>
            <person name="Palaniappan K."/>
            <person name="D'haeseleer P."/>
            <person name="Chain P."/>
            <person name="Bristow J."/>
            <person name="Eisen J.A."/>
            <person name="Markowitz V."/>
            <person name="Hugenholtz P."/>
            <person name="Kyrpides N.C."/>
            <person name="Klenk H.P."/>
        </authorList>
    </citation>
    <scope>NUCLEOTIDE SEQUENCE [LARGE SCALE GENOMIC DNA]</scope>
    <source>
        <strain evidence="4">ATCC 43885 / DSM 4810 / JCM 11609 / LMG 19847 / NBRC 14762 / NCIMB 9860 / 6-10</strain>
    </source>
</reference>
<gene>
    <name evidence="3" type="ordered locus">Bfae_27740</name>
</gene>
<dbReference type="STRING" id="446465.Bfae_27740"/>
<dbReference type="EMBL" id="CP001643">
    <property type="protein sequence ID" value="ACU86540.1"/>
    <property type="molecule type" value="Genomic_DNA"/>
</dbReference>
<name>C7MHM3_BRAFD</name>
<dbReference type="PANTHER" id="PTHR13847">
    <property type="entry name" value="SARCOSINE DEHYDROGENASE-RELATED"/>
    <property type="match status" value="1"/>
</dbReference>
<evidence type="ECO:0000313" key="4">
    <source>
        <dbReference type="Proteomes" id="UP000001919"/>
    </source>
</evidence>
<dbReference type="eggNOG" id="COG0665">
    <property type="taxonomic scope" value="Bacteria"/>
</dbReference>
<dbReference type="InterPro" id="IPR006076">
    <property type="entry name" value="FAD-dep_OxRdtase"/>
</dbReference>
<proteinExistence type="predicted"/>
<keyword evidence="1" id="KW-0560">Oxidoreductase</keyword>
<evidence type="ECO:0000313" key="3">
    <source>
        <dbReference type="EMBL" id="ACU86540.1"/>
    </source>
</evidence>
<sequence length="388" mass="39985">MNSLPASSTSAAGLSRGSSAAPESVIVLGGGALGASIATHLAQAGASVTLATAGELCDGASSRSLSWLNSAGDRSPAYHALRVHGIDRYRTLFAADPSCEWLRFSGGLWWGTDASSAATHDRHAGEIGRGYASELLDRGEVARRFPDLDTGVIAPEAIVNPGEGWVSLPHLVEHLAAKLRDLGGTITTGLGPCSLIVEDGRAIGIRDQRGAEHRAGAVVVACGAKTPAVMNRAGVDIPDGSPLSMMVTTDPVDAEAPVMNTPRAAVRPNPGGSFCVDHDWYVGDIVEHEDGTCTIDESIVAELLEEASRLFAGGVSLTAARWAAGRKPIPGDGEPVLGAVGALPGCYVAFTHSGATLALIAGEMVTHEVMTGNRHPMLASFSPDRFAS</sequence>